<proteinExistence type="predicted"/>
<evidence type="ECO:0000313" key="4">
    <source>
        <dbReference type="Proteomes" id="UP001595872"/>
    </source>
</evidence>
<dbReference type="SUPFAM" id="SSF48600">
    <property type="entry name" value="Chorismate mutase II"/>
    <property type="match status" value="1"/>
</dbReference>
<dbReference type="RefSeq" id="WP_378253856.1">
    <property type="nucleotide sequence ID" value="NZ_JBHSIT010000003.1"/>
</dbReference>
<feature type="domain" description="Chorismate mutase" evidence="2">
    <location>
        <begin position="380"/>
        <end position="471"/>
    </location>
</feature>
<dbReference type="EC" id="5.4.99.5" evidence="3"/>
<dbReference type="GO" id="GO:0004106">
    <property type="term" value="F:chorismate mutase activity"/>
    <property type="evidence" value="ECO:0007669"/>
    <property type="project" value="UniProtKB-EC"/>
</dbReference>
<dbReference type="PROSITE" id="PS51168">
    <property type="entry name" value="CHORISMATE_MUT_2"/>
    <property type="match status" value="1"/>
</dbReference>
<organism evidence="3 4">
    <name type="scientific">Actinomadura gamaensis</name>
    <dbReference type="NCBI Taxonomy" id="1763541"/>
    <lineage>
        <taxon>Bacteria</taxon>
        <taxon>Bacillati</taxon>
        <taxon>Actinomycetota</taxon>
        <taxon>Actinomycetes</taxon>
        <taxon>Streptosporangiales</taxon>
        <taxon>Thermomonosporaceae</taxon>
        <taxon>Actinomadura</taxon>
    </lineage>
</organism>
<dbReference type="PANTHER" id="PTHR38041:SF1">
    <property type="entry name" value="CHORISMATE MUTASE"/>
    <property type="match status" value="1"/>
</dbReference>
<evidence type="ECO:0000256" key="1">
    <source>
        <dbReference type="ARBA" id="ARBA00023235"/>
    </source>
</evidence>
<comment type="caution">
    <text evidence="3">The sequence shown here is derived from an EMBL/GenBank/DDBJ whole genome shotgun (WGS) entry which is preliminary data.</text>
</comment>
<dbReference type="Proteomes" id="UP001595872">
    <property type="component" value="Unassembled WGS sequence"/>
</dbReference>
<evidence type="ECO:0000313" key="3">
    <source>
        <dbReference type="EMBL" id="MFC4907778.1"/>
    </source>
</evidence>
<dbReference type="SMART" id="SM00830">
    <property type="entry name" value="CM_2"/>
    <property type="match status" value="1"/>
</dbReference>
<dbReference type="Gene3D" id="1.20.59.10">
    <property type="entry name" value="Chorismate mutase"/>
    <property type="match status" value="1"/>
</dbReference>
<dbReference type="InterPro" id="IPR036979">
    <property type="entry name" value="CM_dom_sf"/>
</dbReference>
<dbReference type="SUPFAM" id="SSF51569">
    <property type="entry name" value="Aldolase"/>
    <property type="match status" value="1"/>
</dbReference>
<accession>A0ABV9TWE5</accession>
<dbReference type="EMBL" id="JBHSIT010000003">
    <property type="protein sequence ID" value="MFC4907778.1"/>
    <property type="molecule type" value="Genomic_DNA"/>
</dbReference>
<dbReference type="InterPro" id="IPR051331">
    <property type="entry name" value="Chorismate_mutase-related"/>
</dbReference>
<evidence type="ECO:0000259" key="2">
    <source>
        <dbReference type="PROSITE" id="PS51168"/>
    </source>
</evidence>
<sequence>MPDARVVKVGSAVFGSDAPTVIAALPEAASAAPLRAAAQAARAAGADILATVAMAPSAAVWAGPSVPTRPGVPAGADVQAGGDVLADAGVLAEPGVPPGAGVPAEADVQAAGDVLPDAGVSAEPGVPPGAGVPAGPGVQVGGDVLPDADVLTGGGVLPGESVPAGASVLAGAPAHGATSAAVLGRVAREAGLPLMVAVSSPEDVRNALPWADLLSVAAPGPELVRAVAATGLPVLLTGKPGDDPSAEEFDEAVRNLADAGIGEVVLGLGATGAAEAWAVRERTGRPVILDLRGPRVDAGLLAPLSLTAAGVGADGVLAQITEDGGVSAADVPALASVLPLLLTTAGPPADAAPPPNATAAPAAEVPAVAASAQPGEVAPDGAGFGLAAVRSRMRLLDAQIVQLVAHRRSLARLAGEVKRRARVPVRDLRQEVRVLERAERLAQRLDADPHTVVAIFNLLIDDAVFVQRPYQASLRAESART</sequence>
<protein>
    <submittedName>
        <fullName evidence="3">Chorismate mutase</fullName>
        <ecNumber evidence="3">5.4.99.5</ecNumber>
    </submittedName>
</protein>
<dbReference type="InterPro" id="IPR013785">
    <property type="entry name" value="Aldolase_TIM"/>
</dbReference>
<name>A0ABV9TWE5_9ACTN</name>
<dbReference type="InterPro" id="IPR036263">
    <property type="entry name" value="Chorismate_II_sf"/>
</dbReference>
<dbReference type="InterPro" id="IPR002701">
    <property type="entry name" value="CM_II_prokaryot"/>
</dbReference>
<dbReference type="Pfam" id="PF01817">
    <property type="entry name" value="CM_2"/>
    <property type="match status" value="1"/>
</dbReference>
<reference evidence="4" key="1">
    <citation type="journal article" date="2019" name="Int. J. Syst. Evol. Microbiol.">
        <title>The Global Catalogue of Microorganisms (GCM) 10K type strain sequencing project: providing services to taxonomists for standard genome sequencing and annotation.</title>
        <authorList>
            <consortium name="The Broad Institute Genomics Platform"/>
            <consortium name="The Broad Institute Genome Sequencing Center for Infectious Disease"/>
            <person name="Wu L."/>
            <person name="Ma J."/>
        </authorList>
    </citation>
    <scope>NUCLEOTIDE SEQUENCE [LARGE SCALE GENOMIC DNA]</scope>
    <source>
        <strain evidence="4">KLKA75</strain>
    </source>
</reference>
<keyword evidence="1 3" id="KW-0413">Isomerase</keyword>
<dbReference type="PANTHER" id="PTHR38041">
    <property type="entry name" value="CHORISMATE MUTASE"/>
    <property type="match status" value="1"/>
</dbReference>
<dbReference type="Gene3D" id="3.20.20.70">
    <property type="entry name" value="Aldolase class I"/>
    <property type="match status" value="1"/>
</dbReference>
<keyword evidence="4" id="KW-1185">Reference proteome</keyword>
<gene>
    <name evidence="3" type="ORF">ACFPCY_10635</name>
</gene>